<dbReference type="Proteomes" id="UP000030759">
    <property type="component" value="Unassembled WGS sequence"/>
</dbReference>
<feature type="domain" description="Ly49-like N-terminal" evidence="9">
    <location>
        <begin position="86"/>
        <end position="179"/>
    </location>
</feature>
<evidence type="ECO:0000313" key="11">
    <source>
        <dbReference type="Proteomes" id="UP000030759"/>
    </source>
</evidence>
<evidence type="ECO:0000256" key="6">
    <source>
        <dbReference type="ARBA" id="ARBA00023157"/>
    </source>
</evidence>
<evidence type="ECO:0000256" key="7">
    <source>
        <dbReference type="ARBA" id="ARBA00023180"/>
    </source>
</evidence>
<proteinExistence type="predicted"/>
<keyword evidence="7" id="KW-0325">Glycoprotein</keyword>
<dbReference type="PANTHER" id="PTHR46329:SF1">
    <property type="entry name" value="KILLER CELL LECTIN-LIKE RECEPTOR 2"/>
    <property type="match status" value="1"/>
</dbReference>
<dbReference type="PANTHER" id="PTHR46329">
    <property type="entry name" value="KILLER CELL LECTIN-LIKE RECEPTOR 2"/>
    <property type="match status" value="1"/>
</dbReference>
<dbReference type="AlphaFoldDB" id="A0A061I2A4"/>
<name>A0A061I2A4_CRIGR</name>
<keyword evidence="6" id="KW-1015">Disulfide bond</keyword>
<organism evidence="10 11">
    <name type="scientific">Cricetulus griseus</name>
    <name type="common">Chinese hamster</name>
    <name type="synonym">Cricetulus barabensis griseus</name>
    <dbReference type="NCBI Taxonomy" id="10029"/>
    <lineage>
        <taxon>Eukaryota</taxon>
        <taxon>Metazoa</taxon>
        <taxon>Chordata</taxon>
        <taxon>Craniata</taxon>
        <taxon>Vertebrata</taxon>
        <taxon>Euteleostomi</taxon>
        <taxon>Mammalia</taxon>
        <taxon>Eutheria</taxon>
        <taxon>Euarchontoglires</taxon>
        <taxon>Glires</taxon>
        <taxon>Rodentia</taxon>
        <taxon>Myomorpha</taxon>
        <taxon>Muroidea</taxon>
        <taxon>Cricetidae</taxon>
        <taxon>Cricetinae</taxon>
        <taxon>Cricetulus</taxon>
    </lineage>
</organism>
<keyword evidence="5" id="KW-0472">Membrane</keyword>
<dbReference type="InterPro" id="IPR013600">
    <property type="entry name" value="Ly49_N"/>
</dbReference>
<evidence type="ECO:0000256" key="2">
    <source>
        <dbReference type="ARBA" id="ARBA00022692"/>
    </source>
</evidence>
<evidence type="ECO:0000256" key="8">
    <source>
        <dbReference type="SAM" id="MobiDB-lite"/>
    </source>
</evidence>
<feature type="compositionally biased region" description="Polar residues" evidence="8">
    <location>
        <begin position="1"/>
        <end position="23"/>
    </location>
</feature>
<dbReference type="InterPro" id="IPR016186">
    <property type="entry name" value="C-type_lectin-like/link_sf"/>
</dbReference>
<dbReference type="Pfam" id="PF08391">
    <property type="entry name" value="Ly49"/>
    <property type="match status" value="1"/>
</dbReference>
<sequence length="211" mass="24436">MRNQEETYSNTRVFESSSESQNPVIHEEIQGPREVGQKGVFNLLTSHCSGSWDPLLTFDDGNFSVADIHIILQCFGLESQCKEYFLQNRQELQKNQNNINQRYSTMQNNSCLNETLRNKPTECDGFKSQEEQISGETNINRERPNRFCGENKIVLECKQHTGKCVEAQWFCCGIKCYFFIMDDKQWTGCKQTCEACSLSLLKIHDYDELVL</sequence>
<comment type="subcellular location">
    <subcellularLocation>
        <location evidence="1">Membrane</location>
        <topology evidence="1">Single-pass type II membrane protein</topology>
    </subcellularLocation>
</comment>
<keyword evidence="3" id="KW-0735">Signal-anchor</keyword>
<evidence type="ECO:0000259" key="9">
    <source>
        <dbReference type="Pfam" id="PF08391"/>
    </source>
</evidence>
<dbReference type="InterPro" id="IPR052013">
    <property type="entry name" value="Mouse_KLRs"/>
</dbReference>
<dbReference type="InterPro" id="IPR016187">
    <property type="entry name" value="CTDL_fold"/>
</dbReference>
<evidence type="ECO:0000256" key="5">
    <source>
        <dbReference type="ARBA" id="ARBA00023136"/>
    </source>
</evidence>
<dbReference type="Gene3D" id="3.10.100.10">
    <property type="entry name" value="Mannose-Binding Protein A, subunit A"/>
    <property type="match status" value="1"/>
</dbReference>
<keyword evidence="4" id="KW-1133">Transmembrane helix</keyword>
<evidence type="ECO:0000313" key="10">
    <source>
        <dbReference type="EMBL" id="ERE66607.1"/>
    </source>
</evidence>
<dbReference type="EMBL" id="KE682622">
    <property type="protein sequence ID" value="ERE66607.1"/>
    <property type="molecule type" value="Genomic_DNA"/>
</dbReference>
<keyword evidence="10" id="KW-0675">Receptor</keyword>
<protein>
    <submittedName>
        <fullName evidence="10">Killer cell lectin-like receptor</fullName>
    </submittedName>
</protein>
<evidence type="ECO:0000256" key="1">
    <source>
        <dbReference type="ARBA" id="ARBA00004606"/>
    </source>
</evidence>
<accession>A0A061I2A4</accession>
<keyword evidence="10" id="KW-0430">Lectin</keyword>
<evidence type="ECO:0000256" key="3">
    <source>
        <dbReference type="ARBA" id="ARBA00022968"/>
    </source>
</evidence>
<dbReference type="GO" id="GO:0016020">
    <property type="term" value="C:membrane"/>
    <property type="evidence" value="ECO:0007669"/>
    <property type="project" value="UniProtKB-SubCell"/>
</dbReference>
<keyword evidence="2" id="KW-0812">Transmembrane</keyword>
<gene>
    <name evidence="10" type="ORF">H671_8g19292</name>
</gene>
<reference evidence="11" key="1">
    <citation type="journal article" date="2013" name="Nat. Biotechnol.">
        <title>Chinese hamster genome sequenced from sorted chromosomes.</title>
        <authorList>
            <person name="Brinkrolf K."/>
            <person name="Rupp O."/>
            <person name="Laux H."/>
            <person name="Kollin F."/>
            <person name="Ernst W."/>
            <person name="Linke B."/>
            <person name="Kofler R."/>
            <person name="Romand S."/>
            <person name="Hesse F."/>
            <person name="Budach W.E."/>
            <person name="Galosy S."/>
            <person name="Muller D."/>
            <person name="Noll T."/>
            <person name="Wienberg J."/>
            <person name="Jostock T."/>
            <person name="Leonard M."/>
            <person name="Grillari J."/>
            <person name="Tauch A."/>
            <person name="Goesmann A."/>
            <person name="Helk B."/>
            <person name="Mott J.E."/>
            <person name="Puhler A."/>
            <person name="Borth N."/>
        </authorList>
    </citation>
    <scope>NUCLEOTIDE SEQUENCE [LARGE SCALE GENOMIC DNA]</scope>
    <source>
        <strain evidence="11">17A/GY</strain>
    </source>
</reference>
<dbReference type="SUPFAM" id="SSF56436">
    <property type="entry name" value="C-type lectin-like"/>
    <property type="match status" value="1"/>
</dbReference>
<dbReference type="GO" id="GO:0030246">
    <property type="term" value="F:carbohydrate binding"/>
    <property type="evidence" value="ECO:0007669"/>
    <property type="project" value="UniProtKB-KW"/>
</dbReference>
<evidence type="ECO:0000256" key="4">
    <source>
        <dbReference type="ARBA" id="ARBA00022989"/>
    </source>
</evidence>
<feature type="region of interest" description="Disordered" evidence="8">
    <location>
        <begin position="1"/>
        <end position="24"/>
    </location>
</feature>